<accession>A0ABW2XZG3</accession>
<dbReference type="InterPro" id="IPR051209">
    <property type="entry name" value="FAD-bind_Monooxygenase_sf"/>
</dbReference>
<dbReference type="InterPro" id="IPR036188">
    <property type="entry name" value="FAD/NAD-bd_sf"/>
</dbReference>
<dbReference type="GO" id="GO:0004497">
    <property type="term" value="F:monooxygenase activity"/>
    <property type="evidence" value="ECO:0007669"/>
    <property type="project" value="UniProtKB-KW"/>
</dbReference>
<keyword evidence="2" id="KW-1185">Reference proteome</keyword>
<dbReference type="EMBL" id="JBHTGP010000032">
    <property type="protein sequence ID" value="MFD0691653.1"/>
    <property type="molecule type" value="Genomic_DNA"/>
</dbReference>
<name>A0ABW2XZG3_9ACTN</name>
<gene>
    <name evidence="1" type="ORF">ACFQZM_44690</name>
</gene>
<evidence type="ECO:0000313" key="2">
    <source>
        <dbReference type="Proteomes" id="UP001597063"/>
    </source>
</evidence>
<dbReference type="EC" id="1.14.13.-" evidence="1"/>
<dbReference type="Proteomes" id="UP001597063">
    <property type="component" value="Unassembled WGS sequence"/>
</dbReference>
<dbReference type="PRINTS" id="PR00411">
    <property type="entry name" value="PNDRDTASEI"/>
</dbReference>
<dbReference type="RefSeq" id="WP_131759306.1">
    <property type="nucleotide sequence ID" value="NZ_CAACUY010000074.1"/>
</dbReference>
<sequence>MTHSVVIIGSGFGGIGMAIRLRQAGIEDVVVLEKADGLGGTWRDNTYPGAACDVPSHLYSFSFERKTDWTRRFPPQREILDYLWHCARKYGVLDKVRFGTEVTEARFDEDAALWRVSTAGGELEARVLVSACGQLNRPELPPIEGVGSFAGTSFHSARWDHGAELAGKRIAVVGTGASAIQIVPEIAKEAAELRLFQRSAPYVIDKPDREYRTWEQAVLRRVPVLYTLSRARIYALYESRALGFVKYPKLMGALEKRFRETLDEGVPDPALRAALVPDYRMGCKRILISSDYYPALTRPNVELVTAPIERVTPSGIRTADGREHPADVIVYATGFSTSGFLAPMKVVGRGGWELNEAWRDGAEAHLGITVSGFPNLFLLYGPYTNLGHNSIIYMLESQFRYVLGCVDALRRHRLDWIDVRPDVQDAFTREMQDRLRSTVWEAGCKSWYMNESGKVVNNWPGFTFAYRRATRRPDPRHFHVRRAQGATAR</sequence>
<evidence type="ECO:0000313" key="1">
    <source>
        <dbReference type="EMBL" id="MFD0691653.1"/>
    </source>
</evidence>
<comment type="caution">
    <text evidence="1">The sequence shown here is derived from an EMBL/GenBank/DDBJ whole genome shotgun (WGS) entry which is preliminary data.</text>
</comment>
<keyword evidence="1" id="KW-0560">Oxidoreductase</keyword>
<keyword evidence="1" id="KW-0503">Monooxygenase</keyword>
<protein>
    <submittedName>
        <fullName evidence="1">Flavin-containing monooxygenase</fullName>
        <ecNumber evidence="1">1.14.13.-</ecNumber>
    </submittedName>
</protein>
<proteinExistence type="predicted"/>
<reference evidence="2" key="1">
    <citation type="journal article" date="2019" name="Int. J. Syst. Evol. Microbiol.">
        <title>The Global Catalogue of Microorganisms (GCM) 10K type strain sequencing project: providing services to taxonomists for standard genome sequencing and annotation.</title>
        <authorList>
            <consortium name="The Broad Institute Genomics Platform"/>
            <consortium name="The Broad Institute Genome Sequencing Center for Infectious Disease"/>
            <person name="Wu L."/>
            <person name="Ma J."/>
        </authorList>
    </citation>
    <scope>NUCLEOTIDE SEQUENCE [LARGE SCALE GENOMIC DNA]</scope>
    <source>
        <strain evidence="2">JCM 9371</strain>
    </source>
</reference>
<dbReference type="PANTHER" id="PTHR42877">
    <property type="entry name" value="L-ORNITHINE N(5)-MONOOXYGENASE-RELATED"/>
    <property type="match status" value="1"/>
</dbReference>
<organism evidence="1 2">
    <name type="scientific">Actinomadura fibrosa</name>
    <dbReference type="NCBI Taxonomy" id="111802"/>
    <lineage>
        <taxon>Bacteria</taxon>
        <taxon>Bacillati</taxon>
        <taxon>Actinomycetota</taxon>
        <taxon>Actinomycetes</taxon>
        <taxon>Streptosporangiales</taxon>
        <taxon>Thermomonosporaceae</taxon>
        <taxon>Actinomadura</taxon>
    </lineage>
</organism>
<dbReference type="SUPFAM" id="SSF51905">
    <property type="entry name" value="FAD/NAD(P)-binding domain"/>
    <property type="match status" value="1"/>
</dbReference>
<dbReference type="Gene3D" id="3.50.50.60">
    <property type="entry name" value="FAD/NAD(P)-binding domain"/>
    <property type="match status" value="2"/>
</dbReference>
<dbReference type="PRINTS" id="PR00368">
    <property type="entry name" value="FADPNR"/>
</dbReference>
<dbReference type="PANTHER" id="PTHR42877:SF4">
    <property type="entry name" value="FAD_NAD(P)-BINDING DOMAIN-CONTAINING PROTEIN-RELATED"/>
    <property type="match status" value="1"/>
</dbReference>
<dbReference type="Pfam" id="PF13738">
    <property type="entry name" value="Pyr_redox_3"/>
    <property type="match status" value="1"/>
</dbReference>